<dbReference type="RefSeq" id="WP_201075228.1">
    <property type="nucleotide sequence ID" value="NZ_CP067420.1"/>
</dbReference>
<proteinExistence type="inferred from homology"/>
<dbReference type="InterPro" id="IPR003439">
    <property type="entry name" value="ABC_transporter-like_ATP-bd"/>
</dbReference>
<dbReference type="InterPro" id="IPR050683">
    <property type="entry name" value="Bact_Polysacc_Export_ATP-bd"/>
</dbReference>
<keyword evidence="3" id="KW-0547">Nucleotide-binding</keyword>
<evidence type="ECO:0000259" key="5">
    <source>
        <dbReference type="PROSITE" id="PS50893"/>
    </source>
</evidence>
<dbReference type="InterPro" id="IPR015860">
    <property type="entry name" value="ABC_transpr_TagH-like"/>
</dbReference>
<dbReference type="EMBL" id="CP067420">
    <property type="protein sequence ID" value="QQP89231.1"/>
    <property type="molecule type" value="Genomic_DNA"/>
</dbReference>
<dbReference type="PROSITE" id="PS50893">
    <property type="entry name" value="ABC_TRANSPORTER_2"/>
    <property type="match status" value="1"/>
</dbReference>
<evidence type="ECO:0000313" key="7">
    <source>
        <dbReference type="Proteomes" id="UP000595197"/>
    </source>
</evidence>
<dbReference type="Pfam" id="PF00005">
    <property type="entry name" value="ABC_tran"/>
    <property type="match status" value="1"/>
</dbReference>
<dbReference type="Pfam" id="PF14524">
    <property type="entry name" value="Wzt_C"/>
    <property type="match status" value="1"/>
</dbReference>
<dbReference type="PROSITE" id="PS00211">
    <property type="entry name" value="ABC_TRANSPORTER_1"/>
    <property type="match status" value="1"/>
</dbReference>
<evidence type="ECO:0000256" key="4">
    <source>
        <dbReference type="ARBA" id="ARBA00022840"/>
    </source>
</evidence>
<sequence>MIRVENLHKTFHLYRKPSDRLKEILTGRTYHTVHTALRDVTFTVADGETVGIVGRNGAGKSTLLKLLTGILLPDKGAVETSGKITGLLELGTGFNHELSGWANIRSNGLMLGMSGEEIDEKRQAIAEFSELGKFLDQALKTYSSGMLMRLAFSVAIHADPRCFVVDEALSVGDAHFQQKCMKRIREFRAGGGSIIFVSHEMNSIKVLCDRAILLEQGHVVEDGDPERVVNAYNFQLARTAIQVERPELSNGAETSYGSRELEILSVSVAGEGSNAEVVSSGETTNISVSFRANRSVEDFTVGIMIRDRFGQDIFGINTYLLDQPLSIEEGEHRQVDFTMPMDISPGKYTITAALHTRESHVDQCFHWHDRITTFEVAGIRGPVFAGVCRLQPDLHVR</sequence>
<gene>
    <name evidence="6" type="ORF">IGS68_25105</name>
</gene>
<dbReference type="PANTHER" id="PTHR46743">
    <property type="entry name" value="TEICHOIC ACIDS EXPORT ATP-BINDING PROTEIN TAGH"/>
    <property type="match status" value="1"/>
</dbReference>
<dbReference type="Gene3D" id="2.70.50.60">
    <property type="entry name" value="abc- transporter (atp binding component) like domain"/>
    <property type="match status" value="1"/>
</dbReference>
<name>A0ABX7B4H4_9PROT</name>
<dbReference type="InterPro" id="IPR029439">
    <property type="entry name" value="Wzt_C"/>
</dbReference>
<feature type="domain" description="ABC transporter" evidence="5">
    <location>
        <begin position="2"/>
        <end position="241"/>
    </location>
</feature>
<dbReference type="Gene3D" id="3.40.50.300">
    <property type="entry name" value="P-loop containing nucleotide triphosphate hydrolases"/>
    <property type="match status" value="1"/>
</dbReference>
<accession>A0ABX7B4H4</accession>
<evidence type="ECO:0000256" key="1">
    <source>
        <dbReference type="ARBA" id="ARBA00005417"/>
    </source>
</evidence>
<dbReference type="CDD" id="cd03220">
    <property type="entry name" value="ABC_KpsT_Wzt"/>
    <property type="match status" value="1"/>
</dbReference>
<evidence type="ECO:0000256" key="2">
    <source>
        <dbReference type="ARBA" id="ARBA00022448"/>
    </source>
</evidence>
<dbReference type="InterPro" id="IPR003593">
    <property type="entry name" value="AAA+_ATPase"/>
</dbReference>
<dbReference type="CDD" id="cd10147">
    <property type="entry name" value="Wzt_C-like"/>
    <property type="match status" value="1"/>
</dbReference>
<dbReference type="SMART" id="SM00382">
    <property type="entry name" value="AAA"/>
    <property type="match status" value="1"/>
</dbReference>
<dbReference type="PANTHER" id="PTHR46743:SF2">
    <property type="entry name" value="TEICHOIC ACIDS EXPORT ATP-BINDING PROTEIN TAGH"/>
    <property type="match status" value="1"/>
</dbReference>
<dbReference type="SUPFAM" id="SSF52540">
    <property type="entry name" value="P-loop containing nucleoside triphosphate hydrolases"/>
    <property type="match status" value="1"/>
</dbReference>
<organism evidence="6 7">
    <name type="scientific">Skermanella cutis</name>
    <dbReference type="NCBI Taxonomy" id="2775420"/>
    <lineage>
        <taxon>Bacteria</taxon>
        <taxon>Pseudomonadati</taxon>
        <taxon>Pseudomonadota</taxon>
        <taxon>Alphaproteobacteria</taxon>
        <taxon>Rhodospirillales</taxon>
        <taxon>Azospirillaceae</taxon>
        <taxon>Skermanella</taxon>
    </lineage>
</organism>
<protein>
    <submittedName>
        <fullName evidence="6">ABC transporter ATP-binding protein</fullName>
    </submittedName>
</protein>
<keyword evidence="4 6" id="KW-0067">ATP-binding</keyword>
<keyword evidence="2" id="KW-0813">Transport</keyword>
<evidence type="ECO:0000256" key="3">
    <source>
        <dbReference type="ARBA" id="ARBA00022741"/>
    </source>
</evidence>
<reference evidence="6" key="1">
    <citation type="submission" date="2021-02" db="EMBL/GenBank/DDBJ databases">
        <title>Skermanella TT6 skin isolate.</title>
        <authorList>
            <person name="Lee K."/>
            <person name="Ganzorig M."/>
        </authorList>
    </citation>
    <scope>NUCLEOTIDE SEQUENCE</scope>
    <source>
        <strain evidence="6">TT6</strain>
    </source>
</reference>
<keyword evidence="7" id="KW-1185">Reference proteome</keyword>
<dbReference type="InterPro" id="IPR027417">
    <property type="entry name" value="P-loop_NTPase"/>
</dbReference>
<evidence type="ECO:0000313" key="6">
    <source>
        <dbReference type="EMBL" id="QQP89231.1"/>
    </source>
</evidence>
<dbReference type="GO" id="GO:0005524">
    <property type="term" value="F:ATP binding"/>
    <property type="evidence" value="ECO:0007669"/>
    <property type="project" value="UniProtKB-KW"/>
</dbReference>
<dbReference type="InterPro" id="IPR017871">
    <property type="entry name" value="ABC_transporter-like_CS"/>
</dbReference>
<dbReference type="Proteomes" id="UP000595197">
    <property type="component" value="Chromosome"/>
</dbReference>
<comment type="similarity">
    <text evidence="1">Belongs to the ABC transporter superfamily.</text>
</comment>